<evidence type="ECO:0000313" key="4">
    <source>
        <dbReference type="Proteomes" id="UP000515292"/>
    </source>
</evidence>
<dbReference type="EMBL" id="CP059851">
    <property type="protein sequence ID" value="QMW23834.1"/>
    <property type="molecule type" value="Genomic_DNA"/>
</dbReference>
<dbReference type="PANTHER" id="PTHR35848">
    <property type="entry name" value="OXALATE-BINDING PROTEIN"/>
    <property type="match status" value="1"/>
</dbReference>
<dbReference type="InterPro" id="IPR013096">
    <property type="entry name" value="Cupin_2"/>
</dbReference>
<protein>
    <submittedName>
        <fullName evidence="3">Cupin domain-containing protein</fullName>
    </submittedName>
</protein>
<dbReference type="PANTHER" id="PTHR35848:SF6">
    <property type="entry name" value="CUPIN TYPE-2 DOMAIN-CONTAINING PROTEIN"/>
    <property type="match status" value="1"/>
</dbReference>
<dbReference type="InterPro" id="IPR011051">
    <property type="entry name" value="RmlC_Cupin_sf"/>
</dbReference>
<dbReference type="Proteomes" id="UP000515292">
    <property type="component" value="Chromosome"/>
</dbReference>
<reference evidence="3 4" key="1">
    <citation type="submission" date="2020-07" db="EMBL/GenBank/DDBJ databases">
        <title>Complete genome sequence for Sandaracinobacter sp. M6.</title>
        <authorList>
            <person name="Tang Y."/>
            <person name="Liu Q."/>
            <person name="Guo Z."/>
            <person name="Lei P."/>
            <person name="Huang B."/>
        </authorList>
    </citation>
    <scope>NUCLEOTIDE SEQUENCE [LARGE SCALE GENOMIC DNA]</scope>
    <source>
        <strain evidence="3 4">M6</strain>
    </source>
</reference>
<evidence type="ECO:0000256" key="1">
    <source>
        <dbReference type="ARBA" id="ARBA00022723"/>
    </source>
</evidence>
<dbReference type="AlphaFoldDB" id="A0A7G5IKE2"/>
<dbReference type="RefSeq" id="WP_182297657.1">
    <property type="nucleotide sequence ID" value="NZ_CP059851.1"/>
</dbReference>
<dbReference type="GO" id="GO:0046872">
    <property type="term" value="F:metal ion binding"/>
    <property type="evidence" value="ECO:0007669"/>
    <property type="project" value="UniProtKB-KW"/>
</dbReference>
<dbReference type="InterPro" id="IPR051610">
    <property type="entry name" value="GPI/OXD"/>
</dbReference>
<evidence type="ECO:0000259" key="2">
    <source>
        <dbReference type="Pfam" id="PF07883"/>
    </source>
</evidence>
<keyword evidence="1" id="KW-0479">Metal-binding</keyword>
<dbReference type="SUPFAM" id="SSF51182">
    <property type="entry name" value="RmlC-like cupins"/>
    <property type="match status" value="1"/>
</dbReference>
<dbReference type="Pfam" id="PF07883">
    <property type="entry name" value="Cupin_2"/>
    <property type="match status" value="1"/>
</dbReference>
<gene>
    <name evidence="3" type="ORF">H3309_04990</name>
</gene>
<dbReference type="Gene3D" id="2.60.120.10">
    <property type="entry name" value="Jelly Rolls"/>
    <property type="match status" value="1"/>
</dbReference>
<sequence length="166" mass="18579">MTDETPFGRWGTVIQPGEGRGFWQPLPSRGFVEVLLDPTNSPYDGFSCGTQTLPPGCHVREHGHERNHELIHIISGSGRCQIEDAEHRVGPGSTILFGRHARHLLENDGTTDMTLFWVFMPPGLEDWFSAIGRPRLPGEAMPEPFARPDDVAEVQARMRFVAPKPR</sequence>
<organism evidence="3 4">
    <name type="scientific">Sandaracinobacteroides saxicola</name>
    <dbReference type="NCBI Taxonomy" id="2759707"/>
    <lineage>
        <taxon>Bacteria</taxon>
        <taxon>Pseudomonadati</taxon>
        <taxon>Pseudomonadota</taxon>
        <taxon>Alphaproteobacteria</taxon>
        <taxon>Sphingomonadales</taxon>
        <taxon>Sphingosinicellaceae</taxon>
        <taxon>Sandaracinobacteroides</taxon>
    </lineage>
</organism>
<accession>A0A7G5IKE2</accession>
<keyword evidence="4" id="KW-1185">Reference proteome</keyword>
<dbReference type="InterPro" id="IPR014710">
    <property type="entry name" value="RmlC-like_jellyroll"/>
</dbReference>
<dbReference type="KEGG" id="sand:H3309_04990"/>
<proteinExistence type="predicted"/>
<feature type="domain" description="Cupin type-2" evidence="2">
    <location>
        <begin position="50"/>
        <end position="119"/>
    </location>
</feature>
<evidence type="ECO:0000313" key="3">
    <source>
        <dbReference type="EMBL" id="QMW23834.1"/>
    </source>
</evidence>
<name>A0A7G5IKE2_9SPHN</name>